<feature type="domain" description="CheR-type methyltransferase" evidence="6">
    <location>
        <begin position="9"/>
        <end position="264"/>
    </location>
</feature>
<dbReference type="InterPro" id="IPR000780">
    <property type="entry name" value="CheR_MeTrfase"/>
</dbReference>
<dbReference type="InterPro" id="IPR050903">
    <property type="entry name" value="Bact_Chemotaxis_MeTrfase"/>
</dbReference>
<dbReference type="PANTHER" id="PTHR24422">
    <property type="entry name" value="CHEMOTAXIS PROTEIN METHYLTRANSFERASE"/>
    <property type="match status" value="1"/>
</dbReference>
<dbReference type="Pfam" id="PF01739">
    <property type="entry name" value="CheR"/>
    <property type="match status" value="1"/>
</dbReference>
<evidence type="ECO:0000256" key="4">
    <source>
        <dbReference type="ARBA" id="ARBA00022679"/>
    </source>
</evidence>
<name>A0A1H8ZU93_9BACI</name>
<keyword evidence="3 7" id="KW-0489">Methyltransferase</keyword>
<sequence>MGELFKMSEYQSFIKWIYKDIGVDLNLYKEKQMKRRLTSLRDRRGFNNFKDYYDALNNDDALRQEFLSRITINVSQFYRNYKRWDILKNDILPDLLKSKAQVKVWSAACSTGEEPYTMAMLLSDFYDLDQISILATDIDDGAIEQAKVGVYSEKSLSEVPQNKIERFFTKEGSTYIMSDEIKKTVTFKKHNLLADDYGGPYDLIVCRNVLIYFTEDAKRKVYQKFNEALTPQGILFVGSTEQLFRPQENNYEPVHTFFYKKMGH</sequence>
<evidence type="ECO:0000256" key="3">
    <source>
        <dbReference type="ARBA" id="ARBA00022603"/>
    </source>
</evidence>
<comment type="catalytic activity">
    <reaction evidence="1">
        <text>L-glutamyl-[protein] + S-adenosyl-L-methionine = [protein]-L-glutamate 5-O-methyl ester + S-adenosyl-L-homocysteine</text>
        <dbReference type="Rhea" id="RHEA:24452"/>
        <dbReference type="Rhea" id="RHEA-COMP:10208"/>
        <dbReference type="Rhea" id="RHEA-COMP:10311"/>
        <dbReference type="ChEBI" id="CHEBI:29973"/>
        <dbReference type="ChEBI" id="CHEBI:57856"/>
        <dbReference type="ChEBI" id="CHEBI:59789"/>
        <dbReference type="ChEBI" id="CHEBI:82795"/>
        <dbReference type="EC" id="2.1.1.80"/>
    </reaction>
</comment>
<dbReference type="GO" id="GO:0032259">
    <property type="term" value="P:methylation"/>
    <property type="evidence" value="ECO:0007669"/>
    <property type="project" value="UniProtKB-KW"/>
</dbReference>
<dbReference type="PANTHER" id="PTHR24422:SF19">
    <property type="entry name" value="CHEMOTAXIS PROTEIN METHYLTRANSFERASE"/>
    <property type="match status" value="1"/>
</dbReference>
<dbReference type="PRINTS" id="PR00996">
    <property type="entry name" value="CHERMTFRASE"/>
</dbReference>
<dbReference type="InterPro" id="IPR029063">
    <property type="entry name" value="SAM-dependent_MTases_sf"/>
</dbReference>
<dbReference type="EC" id="2.1.1.80" evidence="2"/>
<evidence type="ECO:0000313" key="7">
    <source>
        <dbReference type="EMBL" id="SEP68066.1"/>
    </source>
</evidence>
<organism evidence="7 8">
    <name type="scientific">Piscibacillus halophilus</name>
    <dbReference type="NCBI Taxonomy" id="571933"/>
    <lineage>
        <taxon>Bacteria</taxon>
        <taxon>Bacillati</taxon>
        <taxon>Bacillota</taxon>
        <taxon>Bacilli</taxon>
        <taxon>Bacillales</taxon>
        <taxon>Bacillaceae</taxon>
        <taxon>Piscibacillus</taxon>
    </lineage>
</organism>
<dbReference type="PROSITE" id="PS50123">
    <property type="entry name" value="CHER"/>
    <property type="match status" value="1"/>
</dbReference>
<protein>
    <recommendedName>
        <fullName evidence="2">protein-glutamate O-methyltransferase</fullName>
        <ecNumber evidence="2">2.1.1.80</ecNumber>
    </recommendedName>
</protein>
<dbReference type="Pfam" id="PF03705">
    <property type="entry name" value="CheR_N"/>
    <property type="match status" value="1"/>
</dbReference>
<evidence type="ECO:0000313" key="8">
    <source>
        <dbReference type="Proteomes" id="UP000199427"/>
    </source>
</evidence>
<reference evidence="7 8" key="1">
    <citation type="submission" date="2016-10" db="EMBL/GenBank/DDBJ databases">
        <authorList>
            <person name="de Groot N.N."/>
        </authorList>
    </citation>
    <scope>NUCLEOTIDE SEQUENCE [LARGE SCALE GENOMIC DNA]</scope>
    <source>
        <strain evidence="7 8">DSM 21633</strain>
    </source>
</reference>
<dbReference type="Gene3D" id="3.40.50.150">
    <property type="entry name" value="Vaccinia Virus protein VP39"/>
    <property type="match status" value="1"/>
</dbReference>
<dbReference type="Gene3D" id="1.10.155.10">
    <property type="entry name" value="Chemotaxis receptor methyltransferase CheR, N-terminal domain"/>
    <property type="match status" value="1"/>
</dbReference>
<dbReference type="STRING" id="571933.SAMN05216362_10276"/>
<evidence type="ECO:0000256" key="5">
    <source>
        <dbReference type="ARBA" id="ARBA00022691"/>
    </source>
</evidence>
<dbReference type="SMART" id="SM00138">
    <property type="entry name" value="MeTrc"/>
    <property type="match status" value="1"/>
</dbReference>
<dbReference type="GO" id="GO:0008983">
    <property type="term" value="F:protein-glutamate O-methyltransferase activity"/>
    <property type="evidence" value="ECO:0007669"/>
    <property type="project" value="UniProtKB-EC"/>
</dbReference>
<dbReference type="InterPro" id="IPR022641">
    <property type="entry name" value="CheR_N"/>
</dbReference>
<evidence type="ECO:0000256" key="2">
    <source>
        <dbReference type="ARBA" id="ARBA00012534"/>
    </source>
</evidence>
<keyword evidence="5" id="KW-0949">S-adenosyl-L-methionine</keyword>
<dbReference type="InterPro" id="IPR036804">
    <property type="entry name" value="CheR_N_sf"/>
</dbReference>
<dbReference type="SUPFAM" id="SSF53335">
    <property type="entry name" value="S-adenosyl-L-methionine-dependent methyltransferases"/>
    <property type="match status" value="1"/>
</dbReference>
<dbReference type="EMBL" id="FOES01000002">
    <property type="protein sequence ID" value="SEP68066.1"/>
    <property type="molecule type" value="Genomic_DNA"/>
</dbReference>
<dbReference type="Proteomes" id="UP000199427">
    <property type="component" value="Unassembled WGS sequence"/>
</dbReference>
<evidence type="ECO:0000259" key="6">
    <source>
        <dbReference type="PROSITE" id="PS50123"/>
    </source>
</evidence>
<gene>
    <name evidence="7" type="ORF">SAMN05216362_10276</name>
</gene>
<keyword evidence="8" id="KW-1185">Reference proteome</keyword>
<dbReference type="InterPro" id="IPR022642">
    <property type="entry name" value="CheR_C"/>
</dbReference>
<evidence type="ECO:0000256" key="1">
    <source>
        <dbReference type="ARBA" id="ARBA00001541"/>
    </source>
</evidence>
<proteinExistence type="predicted"/>
<accession>A0A1H8ZU93</accession>
<dbReference type="AlphaFoldDB" id="A0A1H8ZU93"/>
<keyword evidence="4 7" id="KW-0808">Transferase</keyword>
<dbReference type="SUPFAM" id="SSF47757">
    <property type="entry name" value="Chemotaxis receptor methyltransferase CheR, N-terminal domain"/>
    <property type="match status" value="1"/>
</dbReference>